<keyword evidence="5 8" id="KW-1133">Transmembrane helix</keyword>
<organism evidence="11 12">
    <name type="scientific">Myxozyma melibiosi</name>
    <dbReference type="NCBI Taxonomy" id="54550"/>
    <lineage>
        <taxon>Eukaryota</taxon>
        <taxon>Fungi</taxon>
        <taxon>Dikarya</taxon>
        <taxon>Ascomycota</taxon>
        <taxon>Saccharomycotina</taxon>
        <taxon>Lipomycetes</taxon>
        <taxon>Lipomycetales</taxon>
        <taxon>Lipomycetaceae</taxon>
        <taxon>Myxozyma</taxon>
    </lineage>
</organism>
<evidence type="ECO:0000256" key="8">
    <source>
        <dbReference type="SAM" id="Phobius"/>
    </source>
</evidence>
<feature type="chain" id="PRO_5045751240" evidence="9">
    <location>
        <begin position="28"/>
        <end position="221"/>
    </location>
</feature>
<evidence type="ECO:0000256" key="6">
    <source>
        <dbReference type="ARBA" id="ARBA00023136"/>
    </source>
</evidence>
<evidence type="ECO:0000256" key="5">
    <source>
        <dbReference type="ARBA" id="ARBA00022989"/>
    </source>
</evidence>
<comment type="caution">
    <text evidence="11">The sequence shown here is derived from an EMBL/GenBank/DDBJ whole genome shotgun (WGS) entry which is preliminary data.</text>
</comment>
<dbReference type="PROSITE" id="PS50866">
    <property type="entry name" value="GOLD"/>
    <property type="match status" value="1"/>
</dbReference>
<evidence type="ECO:0000256" key="2">
    <source>
        <dbReference type="ARBA" id="ARBA00007104"/>
    </source>
</evidence>
<feature type="domain" description="GOLD" evidence="10">
    <location>
        <begin position="42"/>
        <end position="131"/>
    </location>
</feature>
<dbReference type="RefSeq" id="XP_064765562.1">
    <property type="nucleotide sequence ID" value="XM_064913711.1"/>
</dbReference>
<proteinExistence type="inferred from homology"/>
<dbReference type="Proteomes" id="UP001498771">
    <property type="component" value="Unassembled WGS sequence"/>
</dbReference>
<dbReference type="PANTHER" id="PTHR22811">
    <property type="entry name" value="TRANSMEMBRANE EMP24 DOMAIN-CONTAINING PROTEIN"/>
    <property type="match status" value="1"/>
</dbReference>
<evidence type="ECO:0000259" key="10">
    <source>
        <dbReference type="PROSITE" id="PS50866"/>
    </source>
</evidence>
<comment type="subcellular location">
    <subcellularLocation>
        <location evidence="1 7">Membrane</location>
        <topology evidence="1 7">Single-pass type I membrane protein</topology>
    </subcellularLocation>
</comment>
<gene>
    <name evidence="11" type="ORF">BZA70DRAFT_285290</name>
</gene>
<evidence type="ECO:0000256" key="4">
    <source>
        <dbReference type="ARBA" id="ARBA00022729"/>
    </source>
</evidence>
<evidence type="ECO:0000256" key="9">
    <source>
        <dbReference type="SAM" id="SignalP"/>
    </source>
</evidence>
<keyword evidence="12" id="KW-1185">Reference proteome</keyword>
<name>A0ABR1EY55_9ASCO</name>
<dbReference type="EMBL" id="JBBJBU010000016">
    <property type="protein sequence ID" value="KAK7202529.1"/>
    <property type="molecule type" value="Genomic_DNA"/>
</dbReference>
<feature type="signal peptide" evidence="9">
    <location>
        <begin position="1"/>
        <end position="27"/>
    </location>
</feature>
<reference evidence="11 12" key="1">
    <citation type="submission" date="2024-03" db="EMBL/GenBank/DDBJ databases">
        <title>Genome-scale model development and genomic sequencing of the oleaginous clade Lipomyces.</title>
        <authorList>
            <consortium name="Lawrence Berkeley National Laboratory"/>
            <person name="Czajka J.J."/>
            <person name="Han Y."/>
            <person name="Kim J."/>
            <person name="Mondo S.J."/>
            <person name="Hofstad B.A."/>
            <person name="Robles A."/>
            <person name="Haridas S."/>
            <person name="Riley R."/>
            <person name="LaButti K."/>
            <person name="Pangilinan J."/>
            <person name="Andreopoulos W."/>
            <person name="Lipzen A."/>
            <person name="Yan J."/>
            <person name="Wang M."/>
            <person name="Ng V."/>
            <person name="Grigoriev I.V."/>
            <person name="Spatafora J.W."/>
            <person name="Magnuson J.K."/>
            <person name="Baker S.E."/>
            <person name="Pomraning K.R."/>
        </authorList>
    </citation>
    <scope>NUCLEOTIDE SEQUENCE [LARGE SCALE GENOMIC DNA]</scope>
    <source>
        <strain evidence="11 12">Phaff 52-87</strain>
    </source>
</reference>
<evidence type="ECO:0000313" key="12">
    <source>
        <dbReference type="Proteomes" id="UP001498771"/>
    </source>
</evidence>
<evidence type="ECO:0000256" key="3">
    <source>
        <dbReference type="ARBA" id="ARBA00022692"/>
    </source>
</evidence>
<evidence type="ECO:0000313" key="11">
    <source>
        <dbReference type="EMBL" id="KAK7202529.1"/>
    </source>
</evidence>
<feature type="transmembrane region" description="Helical" evidence="8">
    <location>
        <begin position="191"/>
        <end position="211"/>
    </location>
</feature>
<protein>
    <submittedName>
        <fullName evidence="11">Endoplasmic reticulum vesicle protein</fullName>
    </submittedName>
</protein>
<accession>A0ABR1EY55</accession>
<dbReference type="InterPro" id="IPR009038">
    <property type="entry name" value="GOLD_dom"/>
</dbReference>
<comment type="similarity">
    <text evidence="2 7">Belongs to the EMP24/GP25L family.</text>
</comment>
<dbReference type="GeneID" id="90039223"/>
<keyword evidence="6 8" id="KW-0472">Membrane</keyword>
<keyword evidence="3 7" id="KW-0812">Transmembrane</keyword>
<dbReference type="InterPro" id="IPR015720">
    <property type="entry name" value="Emp24-like"/>
</dbReference>
<dbReference type="SMART" id="SM01190">
    <property type="entry name" value="EMP24_GP25L"/>
    <property type="match status" value="1"/>
</dbReference>
<sequence length="221" mass="24766">MISRHSLPALCSTLLLLLLVFAAHASALKFAVHTRPAGHPSERCIRNFVQRDAMVIVNVKTNGQKGDGQVLNLRIIDTVGNEYGRPKDVAGDVRYVFTALADAAFDVCFENIQVDGKAAGGSREVDLDIDIGADARDWNALGQTEKLKPMELELRRIEESIDEVVSQMEYLKAREMRLRDTNESTNARVKFFSIGTLFSLLALSVWQVAYLRQFFRSKHLI</sequence>
<evidence type="ECO:0000256" key="7">
    <source>
        <dbReference type="RuleBase" id="RU003827"/>
    </source>
</evidence>
<evidence type="ECO:0000256" key="1">
    <source>
        <dbReference type="ARBA" id="ARBA00004479"/>
    </source>
</evidence>
<dbReference type="Pfam" id="PF01105">
    <property type="entry name" value="EMP24_GP25L"/>
    <property type="match status" value="1"/>
</dbReference>
<keyword evidence="4 9" id="KW-0732">Signal</keyword>